<dbReference type="InParanoid" id="A0A061EDT7"/>
<protein>
    <submittedName>
        <fullName evidence="1">Uncharacterized protein</fullName>
    </submittedName>
</protein>
<proteinExistence type="predicted"/>
<sequence>MLILIYADTKHLDNHYPGYVLEGDCTVPTNWSAPGLTKGSPASWIHIFGTICPQRGRANRRLHLISRSRHQQ</sequence>
<dbReference type="Gramene" id="EOY00454">
    <property type="protein sequence ID" value="EOY00454"/>
    <property type="gene ID" value="TCM_010316"/>
</dbReference>
<accession>A0A061EDT7</accession>
<keyword evidence="2" id="KW-1185">Reference proteome</keyword>
<dbReference type="Proteomes" id="UP000026915">
    <property type="component" value="Chromosome 2"/>
</dbReference>
<organism evidence="1 2">
    <name type="scientific">Theobroma cacao</name>
    <name type="common">Cacao</name>
    <name type="synonym">Cocoa</name>
    <dbReference type="NCBI Taxonomy" id="3641"/>
    <lineage>
        <taxon>Eukaryota</taxon>
        <taxon>Viridiplantae</taxon>
        <taxon>Streptophyta</taxon>
        <taxon>Embryophyta</taxon>
        <taxon>Tracheophyta</taxon>
        <taxon>Spermatophyta</taxon>
        <taxon>Magnoliopsida</taxon>
        <taxon>eudicotyledons</taxon>
        <taxon>Gunneridae</taxon>
        <taxon>Pentapetalae</taxon>
        <taxon>rosids</taxon>
        <taxon>malvids</taxon>
        <taxon>Malvales</taxon>
        <taxon>Malvaceae</taxon>
        <taxon>Byttnerioideae</taxon>
        <taxon>Theobroma</taxon>
    </lineage>
</organism>
<reference evidence="1 2" key="1">
    <citation type="journal article" date="2013" name="Genome Biol.">
        <title>The genome sequence of the most widely cultivated cacao type and its use to identify candidate genes regulating pod color.</title>
        <authorList>
            <person name="Motamayor J.C."/>
            <person name="Mockaitis K."/>
            <person name="Schmutz J."/>
            <person name="Haiminen N."/>
            <person name="Iii D.L."/>
            <person name="Cornejo O."/>
            <person name="Findley S.D."/>
            <person name="Zheng P."/>
            <person name="Utro F."/>
            <person name="Royaert S."/>
            <person name="Saski C."/>
            <person name="Jenkins J."/>
            <person name="Podicheti R."/>
            <person name="Zhao M."/>
            <person name="Scheffler B.E."/>
            <person name="Stack J.C."/>
            <person name="Feltus F.A."/>
            <person name="Mustiga G.M."/>
            <person name="Amores F."/>
            <person name="Phillips W."/>
            <person name="Marelli J.P."/>
            <person name="May G.D."/>
            <person name="Shapiro H."/>
            <person name="Ma J."/>
            <person name="Bustamante C.D."/>
            <person name="Schnell R.J."/>
            <person name="Main D."/>
            <person name="Gilbert D."/>
            <person name="Parida L."/>
            <person name="Kuhn D.N."/>
        </authorList>
    </citation>
    <scope>NUCLEOTIDE SEQUENCE [LARGE SCALE GENOMIC DNA]</scope>
    <source>
        <strain evidence="2">cv. Matina 1-6</strain>
    </source>
</reference>
<gene>
    <name evidence="1" type="ORF">TCM_010316</name>
</gene>
<dbReference type="AlphaFoldDB" id="A0A061EDT7"/>
<dbReference type="EMBL" id="CM001880">
    <property type="protein sequence ID" value="EOY00454.1"/>
    <property type="molecule type" value="Genomic_DNA"/>
</dbReference>
<evidence type="ECO:0000313" key="2">
    <source>
        <dbReference type="Proteomes" id="UP000026915"/>
    </source>
</evidence>
<dbReference type="HOGENOM" id="CLU_2727305_0_0_1"/>
<evidence type="ECO:0000313" key="1">
    <source>
        <dbReference type="EMBL" id="EOY00454.1"/>
    </source>
</evidence>
<name>A0A061EDT7_THECC</name>